<keyword evidence="2" id="KW-1185">Reference proteome</keyword>
<protein>
    <submittedName>
        <fullName evidence="1">Uncharacterized protein</fullName>
    </submittedName>
</protein>
<sequence>MAEIARLVEVLFDEAAPSSGDLSHRLRSDSSLKLGLEKFYSILRLGVQPVGDGRLGFECWDKAQVQAVCSLAYAVAYATRSVSVEQAEPIIVAAVQQSLEFAICHLETSVPCNDDLTIQFIRSPGADHSSNVILNSSHHLSCKGANALENSSVPLAPDMIHAGCQRQLAYTPNPTD</sequence>
<evidence type="ECO:0000313" key="1">
    <source>
        <dbReference type="EMBL" id="KAE9449388.1"/>
    </source>
</evidence>
<comment type="caution">
    <text evidence="1">The sequence shown here is derived from an EMBL/GenBank/DDBJ whole genome shotgun (WGS) entry which is preliminary data.</text>
</comment>
<name>A0A6A4L3E9_9ERIC</name>
<dbReference type="OrthoDB" id="1726185at2759"/>
<dbReference type="EMBL" id="QEFC01003179">
    <property type="protein sequence ID" value="KAE9449388.1"/>
    <property type="molecule type" value="Genomic_DNA"/>
</dbReference>
<proteinExistence type="predicted"/>
<organism evidence="1 2">
    <name type="scientific">Rhododendron williamsianum</name>
    <dbReference type="NCBI Taxonomy" id="262921"/>
    <lineage>
        <taxon>Eukaryota</taxon>
        <taxon>Viridiplantae</taxon>
        <taxon>Streptophyta</taxon>
        <taxon>Embryophyta</taxon>
        <taxon>Tracheophyta</taxon>
        <taxon>Spermatophyta</taxon>
        <taxon>Magnoliopsida</taxon>
        <taxon>eudicotyledons</taxon>
        <taxon>Gunneridae</taxon>
        <taxon>Pentapetalae</taxon>
        <taxon>asterids</taxon>
        <taxon>Ericales</taxon>
        <taxon>Ericaceae</taxon>
        <taxon>Ericoideae</taxon>
        <taxon>Rhodoreae</taxon>
        <taxon>Rhododendron</taxon>
    </lineage>
</organism>
<reference evidence="1 2" key="1">
    <citation type="journal article" date="2019" name="Genome Biol. Evol.">
        <title>The Rhododendron genome and chromosomal organization provide insight into shared whole-genome duplications across the heath family (Ericaceae).</title>
        <authorList>
            <person name="Soza V.L."/>
            <person name="Lindsley D."/>
            <person name="Waalkes A."/>
            <person name="Ramage E."/>
            <person name="Patwardhan R.P."/>
            <person name="Burton J.N."/>
            <person name="Adey A."/>
            <person name="Kumar A."/>
            <person name="Qiu R."/>
            <person name="Shendure J."/>
            <person name="Hall B."/>
        </authorList>
    </citation>
    <scope>NUCLEOTIDE SEQUENCE [LARGE SCALE GENOMIC DNA]</scope>
    <source>
        <strain evidence="1">RSF 1966-606</strain>
    </source>
</reference>
<accession>A0A6A4L3E9</accession>
<gene>
    <name evidence="1" type="ORF">C3L33_18713</name>
</gene>
<feature type="non-terminal residue" evidence="1">
    <location>
        <position position="1"/>
    </location>
</feature>
<dbReference type="Proteomes" id="UP000428333">
    <property type="component" value="Linkage Group LG11"/>
</dbReference>
<evidence type="ECO:0000313" key="2">
    <source>
        <dbReference type="Proteomes" id="UP000428333"/>
    </source>
</evidence>
<dbReference type="AlphaFoldDB" id="A0A6A4L3E9"/>